<protein>
    <submittedName>
        <fullName evidence="2">Uncharacterized protein</fullName>
    </submittedName>
</protein>
<dbReference type="RefSeq" id="WP_207673796.1">
    <property type="nucleotide sequence ID" value="NZ_JAFREM010000018.1"/>
</dbReference>
<reference evidence="2 3" key="1">
    <citation type="submission" date="2021-03" db="EMBL/GenBank/DDBJ databases">
        <title>Enterococcal diversity collection.</title>
        <authorList>
            <person name="Gilmore M.S."/>
            <person name="Schwartzman J."/>
            <person name="Van Tyne D."/>
            <person name="Martin M."/>
            <person name="Earl A.M."/>
            <person name="Manson A.L."/>
            <person name="Straub T."/>
            <person name="Salamzade R."/>
            <person name="Saavedra J."/>
            <person name="Lebreton F."/>
            <person name="Prichula J."/>
            <person name="Schaufler K."/>
            <person name="Gaca A."/>
            <person name="Sgardioli B."/>
            <person name="Wagenaar J."/>
            <person name="Strong T."/>
        </authorList>
    </citation>
    <scope>NUCLEOTIDE SEQUENCE [LARGE SCALE GENOMIC DNA]</scope>
    <source>
        <strain evidence="2 3">669A</strain>
    </source>
</reference>
<feature type="transmembrane region" description="Helical" evidence="1">
    <location>
        <begin position="227"/>
        <end position="253"/>
    </location>
</feature>
<feature type="transmembrane region" description="Helical" evidence="1">
    <location>
        <begin position="198"/>
        <end position="220"/>
    </location>
</feature>
<evidence type="ECO:0000313" key="3">
    <source>
        <dbReference type="Proteomes" id="UP000664601"/>
    </source>
</evidence>
<dbReference type="EMBL" id="JAFREM010000018">
    <property type="protein sequence ID" value="MBO1306875.1"/>
    <property type="molecule type" value="Genomic_DNA"/>
</dbReference>
<keyword evidence="1" id="KW-0472">Membrane</keyword>
<comment type="caution">
    <text evidence="2">The sequence shown here is derived from an EMBL/GenBank/DDBJ whole genome shotgun (WGS) entry which is preliminary data.</text>
</comment>
<feature type="transmembrane region" description="Helical" evidence="1">
    <location>
        <begin position="259"/>
        <end position="279"/>
    </location>
</feature>
<gene>
    <name evidence="2" type="ORF">JZO70_11925</name>
</gene>
<feature type="transmembrane region" description="Helical" evidence="1">
    <location>
        <begin position="70"/>
        <end position="87"/>
    </location>
</feature>
<evidence type="ECO:0000313" key="2">
    <source>
        <dbReference type="EMBL" id="MBO1306875.1"/>
    </source>
</evidence>
<feature type="transmembrane region" description="Helical" evidence="1">
    <location>
        <begin position="160"/>
        <end position="178"/>
    </location>
</feature>
<dbReference type="Proteomes" id="UP000664601">
    <property type="component" value="Unassembled WGS sequence"/>
</dbReference>
<keyword evidence="3" id="KW-1185">Reference proteome</keyword>
<evidence type="ECO:0000256" key="1">
    <source>
        <dbReference type="SAM" id="Phobius"/>
    </source>
</evidence>
<feature type="transmembrane region" description="Helical" evidence="1">
    <location>
        <begin position="96"/>
        <end position="115"/>
    </location>
</feature>
<proteinExistence type="predicted"/>
<organism evidence="2 3">
    <name type="scientific">Candidatus Enterococcus moelleringii</name>
    <dbReference type="NCBI Taxonomy" id="2815325"/>
    <lineage>
        <taxon>Bacteria</taxon>
        <taxon>Bacillati</taxon>
        <taxon>Bacillota</taxon>
        <taxon>Bacilli</taxon>
        <taxon>Lactobacillales</taxon>
        <taxon>Enterococcaceae</taxon>
        <taxon>Enterococcus</taxon>
    </lineage>
</organism>
<keyword evidence="1" id="KW-0812">Transmembrane</keyword>
<feature type="transmembrane region" description="Helical" evidence="1">
    <location>
        <begin position="9"/>
        <end position="27"/>
    </location>
</feature>
<keyword evidence="1" id="KW-1133">Transmembrane helix</keyword>
<name>A0ABS3LB57_9ENTE</name>
<sequence>MTMKKKNTILIWIIALLAAGVSIYGIFSNQPINVGQSVPTIHGDLVTLYGKGLYHNESLSMAAQVRAQDMVTLFLGVPFLLSSLYLSNKDSIKGKFLLTGVLGYFLYTYATYCFVAMYNNFFLLFTLLMGLSFFAFVINLSSLNAIQLNQYFSKMTARKYVSCSIILFGFAIGLMWLGRLFPALSGGVPEGLEHYTTLPIQALDLGIVVPAMIISGFSLLKEKKLGYLLAPVMIIKGITLLLAVDAMAISMLISGAEVSPAELIVFPLFTGVFCFNLYLMMKGVNTGKQSEAKQLSQ</sequence>
<accession>A0ABS3LB57</accession>
<feature type="transmembrane region" description="Helical" evidence="1">
    <location>
        <begin position="121"/>
        <end position="140"/>
    </location>
</feature>